<evidence type="ECO:0000313" key="2">
    <source>
        <dbReference type="Proteomes" id="UP000276133"/>
    </source>
</evidence>
<sequence>MKEQVWFEQIELDILVVVQSYFSSNLSLLEFVQATTSSTYVKYAKEILILGEILLNVKADSGFRLKEKTLICLITLCEILEQHPDDGNDWYGHVCSLESNLFDAFFKCMQQDEAELKKLIDFTGNRNAAQDIQEDFFHLGVAILAAFTYVPLNVSNKTQIQKLKVSKFLANKIMDLLNSSFAEKWLGFLRHPGSCINVLKAVYSLCMASPKMCIFISKNSTAINSLFDILSEKIQFPEMIVNEIIEMAVHTFTVLVIQLYDMQLSDSLSPKEISNQNDLFWDKRFVK</sequence>
<keyword evidence="1" id="KW-0418">Kinase</keyword>
<protein>
    <submittedName>
        <fullName evidence="1">Serine threonine-kinase 36</fullName>
    </submittedName>
</protein>
<dbReference type="EMBL" id="REGN01001528">
    <property type="protein sequence ID" value="RNA34061.1"/>
    <property type="molecule type" value="Genomic_DNA"/>
</dbReference>
<keyword evidence="1" id="KW-0808">Transferase</keyword>
<dbReference type="STRING" id="10195.A0A3M7SE48"/>
<dbReference type="Proteomes" id="UP000276133">
    <property type="component" value="Unassembled WGS sequence"/>
</dbReference>
<evidence type="ECO:0000313" key="1">
    <source>
        <dbReference type="EMBL" id="RNA34061.1"/>
    </source>
</evidence>
<dbReference type="AlphaFoldDB" id="A0A3M7SE48"/>
<gene>
    <name evidence="1" type="ORF">BpHYR1_044042</name>
</gene>
<reference evidence="1 2" key="1">
    <citation type="journal article" date="2018" name="Sci. Rep.">
        <title>Genomic signatures of local adaptation to the degree of environmental predictability in rotifers.</title>
        <authorList>
            <person name="Franch-Gras L."/>
            <person name="Hahn C."/>
            <person name="Garcia-Roger E.M."/>
            <person name="Carmona M.J."/>
            <person name="Serra M."/>
            <person name="Gomez A."/>
        </authorList>
    </citation>
    <scope>NUCLEOTIDE SEQUENCE [LARGE SCALE GENOMIC DNA]</scope>
    <source>
        <strain evidence="1">HYR1</strain>
    </source>
</reference>
<organism evidence="1 2">
    <name type="scientific">Brachionus plicatilis</name>
    <name type="common">Marine rotifer</name>
    <name type="synonym">Brachionus muelleri</name>
    <dbReference type="NCBI Taxonomy" id="10195"/>
    <lineage>
        <taxon>Eukaryota</taxon>
        <taxon>Metazoa</taxon>
        <taxon>Spiralia</taxon>
        <taxon>Gnathifera</taxon>
        <taxon>Rotifera</taxon>
        <taxon>Eurotatoria</taxon>
        <taxon>Monogononta</taxon>
        <taxon>Pseudotrocha</taxon>
        <taxon>Ploima</taxon>
        <taxon>Brachionidae</taxon>
        <taxon>Brachionus</taxon>
    </lineage>
</organism>
<dbReference type="GO" id="GO:0016301">
    <property type="term" value="F:kinase activity"/>
    <property type="evidence" value="ECO:0007669"/>
    <property type="project" value="UniProtKB-KW"/>
</dbReference>
<keyword evidence="2" id="KW-1185">Reference proteome</keyword>
<accession>A0A3M7SE48</accession>
<comment type="caution">
    <text evidence="1">The sequence shown here is derived from an EMBL/GenBank/DDBJ whole genome shotgun (WGS) entry which is preliminary data.</text>
</comment>
<name>A0A3M7SE48_BRAPC</name>
<proteinExistence type="predicted"/>
<dbReference type="OrthoDB" id="266718at2759"/>